<name>A0A1C3JRX0_9GAMM</name>
<dbReference type="GO" id="GO:0046872">
    <property type="term" value="F:metal ion binding"/>
    <property type="evidence" value="ECO:0007669"/>
    <property type="project" value="UniProtKB-KW"/>
</dbReference>
<gene>
    <name evidence="15" type="primary">trkH_1</name>
    <name evidence="15" type="ORF">MGA5115_01916</name>
    <name evidence="16" type="ORF">MGA5116_00709</name>
</gene>
<evidence type="ECO:0000256" key="9">
    <source>
        <dbReference type="ARBA" id="ARBA00022989"/>
    </source>
</evidence>
<evidence type="ECO:0000313" key="18">
    <source>
        <dbReference type="Proteomes" id="UP000092871"/>
    </source>
</evidence>
<accession>A0A1C3JRX0</accession>
<evidence type="ECO:0000256" key="6">
    <source>
        <dbReference type="ARBA" id="ARBA00022538"/>
    </source>
</evidence>
<dbReference type="Proteomes" id="UP000092840">
    <property type="component" value="Unassembled WGS sequence"/>
</dbReference>
<keyword evidence="5 12" id="KW-0997">Cell inner membrane</keyword>
<comment type="subcellular location">
    <subcellularLocation>
        <location evidence="1 12">Cell inner membrane</location>
        <topology evidence="1 12">Multi-pass membrane protein</topology>
    </subcellularLocation>
</comment>
<dbReference type="GO" id="GO:0015379">
    <property type="term" value="F:potassium:chloride symporter activity"/>
    <property type="evidence" value="ECO:0007669"/>
    <property type="project" value="InterPro"/>
</dbReference>
<dbReference type="PANTHER" id="PTHR32024:SF2">
    <property type="entry name" value="TRK SYSTEM POTASSIUM UPTAKE PROTEIN TRKG-RELATED"/>
    <property type="match status" value="1"/>
</dbReference>
<keyword evidence="6 12" id="KW-0633">Potassium transport</keyword>
<evidence type="ECO:0000256" key="1">
    <source>
        <dbReference type="ARBA" id="ARBA00004429"/>
    </source>
</evidence>
<keyword evidence="13" id="KW-0479">Metal-binding</keyword>
<dbReference type="RefSeq" id="WP_067035449.1">
    <property type="nucleotide sequence ID" value="NZ_FLRA01000012.1"/>
</dbReference>
<proteinExistence type="inferred from homology"/>
<dbReference type="PANTHER" id="PTHR32024">
    <property type="entry name" value="TRK SYSTEM POTASSIUM UPTAKE PROTEIN TRKG-RELATED"/>
    <property type="match status" value="1"/>
</dbReference>
<feature type="binding site" evidence="13">
    <location>
        <position position="111"/>
    </location>
    <ligand>
        <name>K(+)</name>
        <dbReference type="ChEBI" id="CHEBI:29103"/>
    </ligand>
</feature>
<feature type="transmembrane region" description="Helical" evidence="14">
    <location>
        <begin position="36"/>
        <end position="57"/>
    </location>
</feature>
<keyword evidence="11 12" id="KW-0472">Membrane</keyword>
<dbReference type="AlphaFoldDB" id="A0A1C3JRX0"/>
<dbReference type="EMBL" id="FLRA01000012">
    <property type="protein sequence ID" value="SBT17800.1"/>
    <property type="molecule type" value="Genomic_DNA"/>
</dbReference>
<feature type="transmembrane region" description="Helical" evidence="14">
    <location>
        <begin position="184"/>
        <end position="203"/>
    </location>
</feature>
<evidence type="ECO:0000256" key="3">
    <source>
        <dbReference type="ARBA" id="ARBA00022448"/>
    </source>
</evidence>
<evidence type="ECO:0000313" key="15">
    <source>
        <dbReference type="EMBL" id="SBT17800.1"/>
    </source>
</evidence>
<evidence type="ECO:0000256" key="14">
    <source>
        <dbReference type="SAM" id="Phobius"/>
    </source>
</evidence>
<feature type="binding site" evidence="13">
    <location>
        <position position="220"/>
    </location>
    <ligand>
        <name>K(+)</name>
        <dbReference type="ChEBI" id="CHEBI:29103"/>
    </ligand>
</feature>
<dbReference type="Pfam" id="PF02386">
    <property type="entry name" value="TrkH"/>
    <property type="match status" value="1"/>
</dbReference>
<reference evidence="16 17" key="2">
    <citation type="submission" date="2016-06" db="EMBL/GenBank/DDBJ databases">
        <authorList>
            <person name="Rodrigo-Torres L."/>
            <person name="Arahal D.R."/>
        </authorList>
    </citation>
    <scope>NUCLEOTIDE SEQUENCE [LARGE SCALE GENOMIC DNA]</scope>
    <source>
        <strain evidence="16 17">CECT 5116</strain>
    </source>
</reference>
<feature type="transmembrane region" description="Helical" evidence="14">
    <location>
        <begin position="331"/>
        <end position="353"/>
    </location>
</feature>
<evidence type="ECO:0000256" key="2">
    <source>
        <dbReference type="ARBA" id="ARBA00009137"/>
    </source>
</evidence>
<keyword evidence="3 12" id="KW-0813">Transport</keyword>
<feature type="transmembrane region" description="Helical" evidence="14">
    <location>
        <begin position="7"/>
        <end position="30"/>
    </location>
</feature>
<evidence type="ECO:0000256" key="4">
    <source>
        <dbReference type="ARBA" id="ARBA00022475"/>
    </source>
</evidence>
<evidence type="ECO:0000313" key="16">
    <source>
        <dbReference type="EMBL" id="SBT20126.1"/>
    </source>
</evidence>
<keyword evidence="17" id="KW-1185">Reference proteome</keyword>
<dbReference type="PIRSF" id="PIRSF006247">
    <property type="entry name" value="TrkH"/>
    <property type="match status" value="1"/>
</dbReference>
<evidence type="ECO:0000256" key="11">
    <source>
        <dbReference type="ARBA" id="ARBA00023136"/>
    </source>
</evidence>
<dbReference type="OrthoDB" id="9810952at2"/>
<feature type="transmembrane region" description="Helical" evidence="14">
    <location>
        <begin position="276"/>
        <end position="298"/>
    </location>
</feature>
<evidence type="ECO:0000256" key="13">
    <source>
        <dbReference type="PIRSR" id="PIRSR006247-1"/>
    </source>
</evidence>
<dbReference type="InterPro" id="IPR004772">
    <property type="entry name" value="TrkH"/>
</dbReference>
<dbReference type="NCBIfam" id="TIGR00933">
    <property type="entry name" value="2a38"/>
    <property type="match status" value="1"/>
</dbReference>
<feature type="binding site" evidence="13">
    <location>
        <position position="317"/>
    </location>
    <ligand>
        <name>K(+)</name>
        <dbReference type="ChEBI" id="CHEBI:29103"/>
    </ligand>
</feature>
<feature type="binding site" evidence="13">
    <location>
        <position position="112"/>
    </location>
    <ligand>
        <name>K(+)</name>
        <dbReference type="ChEBI" id="CHEBI:29103"/>
    </ligand>
</feature>
<dbReference type="GO" id="GO:0005886">
    <property type="term" value="C:plasma membrane"/>
    <property type="evidence" value="ECO:0007669"/>
    <property type="project" value="UniProtKB-SubCell"/>
</dbReference>
<keyword evidence="8 12" id="KW-0630">Potassium</keyword>
<evidence type="ECO:0000256" key="5">
    <source>
        <dbReference type="ARBA" id="ARBA00022519"/>
    </source>
</evidence>
<evidence type="ECO:0000256" key="8">
    <source>
        <dbReference type="ARBA" id="ARBA00022958"/>
    </source>
</evidence>
<feature type="transmembrane region" description="Helical" evidence="14">
    <location>
        <begin position="455"/>
        <end position="480"/>
    </location>
</feature>
<keyword evidence="10 12" id="KW-0406">Ion transport</keyword>
<evidence type="ECO:0000313" key="17">
    <source>
        <dbReference type="Proteomes" id="UP000092840"/>
    </source>
</evidence>
<organism evidence="15 18">
    <name type="scientific">Marinomonas gallaica</name>
    <dbReference type="NCBI Taxonomy" id="1806667"/>
    <lineage>
        <taxon>Bacteria</taxon>
        <taxon>Pseudomonadati</taxon>
        <taxon>Pseudomonadota</taxon>
        <taxon>Gammaproteobacteria</taxon>
        <taxon>Oceanospirillales</taxon>
        <taxon>Oceanospirillaceae</taxon>
        <taxon>Marinomonas</taxon>
    </lineage>
</organism>
<evidence type="ECO:0000256" key="7">
    <source>
        <dbReference type="ARBA" id="ARBA00022692"/>
    </source>
</evidence>
<feature type="binding site" evidence="13">
    <location>
        <position position="221"/>
    </location>
    <ligand>
        <name>K(+)</name>
        <dbReference type="ChEBI" id="CHEBI:29103"/>
    </ligand>
</feature>
<dbReference type="EMBL" id="FLRB01000005">
    <property type="protein sequence ID" value="SBT20126.1"/>
    <property type="molecule type" value="Genomic_DNA"/>
</dbReference>
<comment type="similarity">
    <text evidence="2 12">Belongs to the TrkH potassium transport family.</text>
</comment>
<keyword evidence="7 14" id="KW-0812">Transmembrane</keyword>
<reference evidence="15 18" key="1">
    <citation type="submission" date="2016-06" db="EMBL/GenBank/DDBJ databases">
        <authorList>
            <person name="Kjaerup R.B."/>
            <person name="Dalgaard T.S."/>
            <person name="Juul-Madsen H.R."/>
        </authorList>
    </citation>
    <scope>NUCLEOTIDE SEQUENCE [LARGE SCALE GENOMIC DNA]</scope>
    <source>
        <strain evidence="15 18">CECT 5115</strain>
    </source>
</reference>
<feature type="transmembrane region" description="Helical" evidence="14">
    <location>
        <begin position="232"/>
        <end position="255"/>
    </location>
</feature>
<dbReference type="InterPro" id="IPR003445">
    <property type="entry name" value="Cat_transpt"/>
</dbReference>
<sequence>MHIQVILRVIGLLIMIFSLTLLPPIAVSLIYQDGAILAFLYALVINLIGGLVIWFPFRNHRGDLKIRDGFLVTVLFWSTLGLFGAVPFLLATEPHLTFTDSLFESLSGLTTTGATILTSIDNLPESILFYRQWLQWLGGMGIIVLAVAIMPMLGVGGMQLYRAETPGPVKDSKLTPRIAETAKALWYIYATLTLACTLGYWAAGMTFFDALCHSFSTVAIGGFSTHDASIGYFNSVIIEIICTVFMVISALNFALHFYAWRTRSVWHYFKDPEARFFFFMLLSTISLATLVLILTATFDWQTSLRYAVFESVSIATTSGFSTSDFSVWPHFLPFLLIVTSFAGGCASSTGGGMKVIRILLILKQGFREIQRLVHPNAVIPIKVGGKAIQERVVSAVWGFFSAYLLVYVMLMIGLMATGIDQVTAWSAVAATLNNLGPGLGEVAANFASINDPSKWMLCFAMLLGRLEVFTLLVLFTPMFWQK</sequence>
<feature type="transmembrane region" description="Helical" evidence="14">
    <location>
        <begin position="133"/>
        <end position="153"/>
    </location>
</feature>
<evidence type="ECO:0000256" key="10">
    <source>
        <dbReference type="ARBA" id="ARBA00023065"/>
    </source>
</evidence>
<keyword evidence="4 12" id="KW-1003">Cell membrane</keyword>
<feature type="binding site" evidence="13">
    <location>
        <position position="434"/>
    </location>
    <ligand>
        <name>K(+)</name>
        <dbReference type="ChEBI" id="CHEBI:29103"/>
    </ligand>
</feature>
<evidence type="ECO:0000256" key="12">
    <source>
        <dbReference type="PIRNR" id="PIRNR006247"/>
    </source>
</evidence>
<feature type="binding site" evidence="13">
    <location>
        <position position="435"/>
    </location>
    <ligand>
        <name>K(+)</name>
        <dbReference type="ChEBI" id="CHEBI:29103"/>
    </ligand>
</feature>
<keyword evidence="9 14" id="KW-1133">Transmembrane helix</keyword>
<dbReference type="Proteomes" id="UP000092871">
    <property type="component" value="Unassembled WGS sequence"/>
</dbReference>
<feature type="transmembrane region" description="Helical" evidence="14">
    <location>
        <begin position="69"/>
        <end position="90"/>
    </location>
</feature>
<feature type="transmembrane region" description="Helical" evidence="14">
    <location>
        <begin position="392"/>
        <end position="416"/>
    </location>
</feature>
<protein>
    <recommendedName>
        <fullName evidence="12">Trk system potassium uptake protein</fullName>
    </recommendedName>
</protein>